<dbReference type="AlphaFoldDB" id="A0A834MS45"/>
<keyword evidence="2" id="KW-1185">Reference proteome</keyword>
<accession>A0A834MS45</accession>
<dbReference type="Proteomes" id="UP000617340">
    <property type="component" value="Unassembled WGS sequence"/>
</dbReference>
<reference evidence="1" key="1">
    <citation type="journal article" date="2020" name="G3 (Bethesda)">
        <title>High-Quality Assemblies for Three Invasive Social Wasps from the &lt;i&gt;Vespula&lt;/i&gt; Genus.</title>
        <authorList>
            <person name="Harrop T.W.R."/>
            <person name="Guhlin J."/>
            <person name="McLaughlin G.M."/>
            <person name="Permina E."/>
            <person name="Stockwell P."/>
            <person name="Gilligan J."/>
            <person name="Le Lec M.F."/>
            <person name="Gruber M.A.M."/>
            <person name="Quinn O."/>
            <person name="Lovegrove M."/>
            <person name="Duncan E.J."/>
            <person name="Remnant E.J."/>
            <person name="Van Eeckhoven J."/>
            <person name="Graham B."/>
            <person name="Knapp R.A."/>
            <person name="Langford K.W."/>
            <person name="Kronenberg Z."/>
            <person name="Press M.O."/>
            <person name="Eacker S.M."/>
            <person name="Wilson-Rankin E.E."/>
            <person name="Purcell J."/>
            <person name="Lester P.J."/>
            <person name="Dearden P.K."/>
        </authorList>
    </citation>
    <scope>NUCLEOTIDE SEQUENCE</scope>
    <source>
        <strain evidence="1">Linc-1</strain>
    </source>
</reference>
<evidence type="ECO:0000313" key="1">
    <source>
        <dbReference type="EMBL" id="KAF7382535.1"/>
    </source>
</evidence>
<dbReference type="EMBL" id="JACSDZ010000020">
    <property type="protein sequence ID" value="KAF7382535.1"/>
    <property type="molecule type" value="Genomic_DNA"/>
</dbReference>
<proteinExistence type="predicted"/>
<sequence length="75" mass="8482">MPSKVYTNVYWSITDAIAQKRLIKTSNWRIKNCFLGVSSLAEVCGLTDAYAGMKYNRGGIFASLYRVIQEQQSLL</sequence>
<gene>
    <name evidence="1" type="ORF">HZH68_015454</name>
</gene>
<comment type="caution">
    <text evidence="1">The sequence shown here is derived from an EMBL/GenBank/DDBJ whole genome shotgun (WGS) entry which is preliminary data.</text>
</comment>
<protein>
    <submittedName>
        <fullName evidence="1">Uncharacterized protein</fullName>
    </submittedName>
</protein>
<name>A0A834MS45_VESGE</name>
<evidence type="ECO:0000313" key="2">
    <source>
        <dbReference type="Proteomes" id="UP000617340"/>
    </source>
</evidence>
<organism evidence="1 2">
    <name type="scientific">Vespula germanica</name>
    <name type="common">German yellow jacket</name>
    <name type="synonym">Paravespula germanica</name>
    <dbReference type="NCBI Taxonomy" id="30212"/>
    <lineage>
        <taxon>Eukaryota</taxon>
        <taxon>Metazoa</taxon>
        <taxon>Ecdysozoa</taxon>
        <taxon>Arthropoda</taxon>
        <taxon>Hexapoda</taxon>
        <taxon>Insecta</taxon>
        <taxon>Pterygota</taxon>
        <taxon>Neoptera</taxon>
        <taxon>Endopterygota</taxon>
        <taxon>Hymenoptera</taxon>
        <taxon>Apocrita</taxon>
        <taxon>Aculeata</taxon>
        <taxon>Vespoidea</taxon>
        <taxon>Vespidae</taxon>
        <taxon>Vespinae</taxon>
        <taxon>Vespula</taxon>
    </lineage>
</organism>